<feature type="compositionally biased region" description="Gly residues" evidence="1">
    <location>
        <begin position="8"/>
        <end position="19"/>
    </location>
</feature>
<reference evidence="4 5" key="1">
    <citation type="journal article" date="2019" name="Int. J. Syst. Evol. Microbiol.">
        <title>The Global Catalogue of Microorganisms (GCM) 10K type strain sequencing project: providing services to taxonomists for standard genome sequencing and annotation.</title>
        <authorList>
            <consortium name="The Broad Institute Genomics Platform"/>
            <consortium name="The Broad Institute Genome Sequencing Center for Infectious Disease"/>
            <person name="Wu L."/>
            <person name="Ma J."/>
        </authorList>
    </citation>
    <scope>NUCLEOTIDE SEQUENCE [LARGE SCALE GENOMIC DNA]</scope>
    <source>
        <strain evidence="4 5">JCM 10671</strain>
    </source>
</reference>
<keyword evidence="2" id="KW-1133">Transmembrane helix</keyword>
<feature type="transmembrane region" description="Helical" evidence="2">
    <location>
        <begin position="251"/>
        <end position="277"/>
    </location>
</feature>
<feature type="transmembrane region" description="Helical" evidence="2">
    <location>
        <begin position="194"/>
        <end position="215"/>
    </location>
</feature>
<dbReference type="InterPro" id="IPR021949">
    <property type="entry name" value="DUF3566_TM"/>
</dbReference>
<dbReference type="RefSeq" id="WP_344604990.1">
    <property type="nucleotide sequence ID" value="NZ_BAAAHE010000018.1"/>
</dbReference>
<gene>
    <name evidence="4" type="ORF">GCM10009547_24090</name>
</gene>
<comment type="caution">
    <text evidence="4">The sequence shown here is derived from an EMBL/GenBank/DDBJ whole genome shotgun (WGS) entry which is preliminary data.</text>
</comment>
<name>A0ABN1GVA0_9ACTN</name>
<organism evidence="4 5">
    <name type="scientific">Sporichthya brevicatena</name>
    <dbReference type="NCBI Taxonomy" id="171442"/>
    <lineage>
        <taxon>Bacteria</taxon>
        <taxon>Bacillati</taxon>
        <taxon>Actinomycetota</taxon>
        <taxon>Actinomycetes</taxon>
        <taxon>Sporichthyales</taxon>
        <taxon>Sporichthyaceae</taxon>
        <taxon>Sporichthya</taxon>
    </lineage>
</organism>
<feature type="compositionally biased region" description="Basic and acidic residues" evidence="1">
    <location>
        <begin position="20"/>
        <end position="63"/>
    </location>
</feature>
<evidence type="ECO:0000313" key="5">
    <source>
        <dbReference type="Proteomes" id="UP001500957"/>
    </source>
</evidence>
<feature type="compositionally biased region" description="Low complexity" evidence="1">
    <location>
        <begin position="82"/>
        <end position="124"/>
    </location>
</feature>
<dbReference type="EMBL" id="BAAAHE010000018">
    <property type="protein sequence ID" value="GAA0620668.1"/>
    <property type="molecule type" value="Genomic_DNA"/>
</dbReference>
<keyword evidence="5" id="KW-1185">Reference proteome</keyword>
<evidence type="ECO:0000256" key="2">
    <source>
        <dbReference type="SAM" id="Phobius"/>
    </source>
</evidence>
<evidence type="ECO:0000256" key="1">
    <source>
        <dbReference type="SAM" id="MobiDB-lite"/>
    </source>
</evidence>
<dbReference type="Pfam" id="PF12089">
    <property type="entry name" value="DUF3566"/>
    <property type="match status" value="1"/>
</dbReference>
<proteinExistence type="predicted"/>
<evidence type="ECO:0000313" key="4">
    <source>
        <dbReference type="EMBL" id="GAA0620668.1"/>
    </source>
</evidence>
<evidence type="ECO:0000259" key="3">
    <source>
        <dbReference type="Pfam" id="PF12089"/>
    </source>
</evidence>
<feature type="compositionally biased region" description="Basic and acidic residues" evidence="1">
    <location>
        <begin position="141"/>
        <end position="150"/>
    </location>
</feature>
<dbReference type="Proteomes" id="UP001500957">
    <property type="component" value="Unassembled WGS sequence"/>
</dbReference>
<keyword evidence="2" id="KW-0812">Transmembrane</keyword>
<accession>A0ABN1GVA0</accession>
<feature type="region of interest" description="Disordered" evidence="1">
    <location>
        <begin position="1"/>
        <end position="167"/>
    </location>
</feature>
<sequence>MSSKEGRGGLSRFGIGRGGSDADKKGGDDGASESRSESRSEAKAAKREAKAATATADKRKTEPEIVAAPAVSDGEVLTPAEPVSVPASANGSASAPVNASASANGGSSGSSAPAKAASAVVDAPPAKPVKKVPLAPSRAGSAREKAEPLKSDAPIPRSRLGRTKSSDALRAPRVRRARLKIANIDPWSVMKVSFLFSVALGVILLVAVALLWLLLDFMGFFSTVASTVDDISGEEGSSGFDVVAFFSLPRVLGMATIVALVDIVMITALTTLCAYLYNISTDLVGGVEVTLAEEE</sequence>
<protein>
    <recommendedName>
        <fullName evidence="3">DUF3566 domain-containing protein</fullName>
    </recommendedName>
</protein>
<feature type="domain" description="DUF3566" evidence="3">
    <location>
        <begin position="175"/>
        <end position="293"/>
    </location>
</feature>
<keyword evidence="2" id="KW-0472">Membrane</keyword>